<dbReference type="InterPro" id="IPR047513">
    <property type="entry name" value="FOXJ1"/>
</dbReference>
<dbReference type="InterPro" id="IPR036390">
    <property type="entry name" value="WH_DNA-bd_sf"/>
</dbReference>
<dbReference type="PANTHER" id="PTHR46805">
    <property type="entry name" value="FORKHEAD BOX PROTEIN J1"/>
    <property type="match status" value="1"/>
</dbReference>
<dbReference type="SUPFAM" id="SSF46785">
    <property type="entry name" value="Winged helix' DNA-binding domain"/>
    <property type="match status" value="1"/>
</dbReference>
<feature type="region of interest" description="Disordered" evidence="3">
    <location>
        <begin position="616"/>
        <end position="645"/>
    </location>
</feature>
<organism evidence="5 6">
    <name type="scientific">Fasciolopsis buskii</name>
    <dbReference type="NCBI Taxonomy" id="27845"/>
    <lineage>
        <taxon>Eukaryota</taxon>
        <taxon>Metazoa</taxon>
        <taxon>Spiralia</taxon>
        <taxon>Lophotrochozoa</taxon>
        <taxon>Platyhelminthes</taxon>
        <taxon>Trematoda</taxon>
        <taxon>Digenea</taxon>
        <taxon>Plagiorchiida</taxon>
        <taxon>Echinostomata</taxon>
        <taxon>Echinostomatoidea</taxon>
        <taxon>Fasciolidae</taxon>
        <taxon>Fasciolopsis</taxon>
    </lineage>
</organism>
<accession>A0A8E0VME7</accession>
<comment type="caution">
    <text evidence="5">The sequence shown here is derived from an EMBL/GenBank/DDBJ whole genome shotgun (WGS) entry which is preliminary data.</text>
</comment>
<protein>
    <recommendedName>
        <fullName evidence="4">Fork-head domain-containing protein</fullName>
    </recommendedName>
</protein>
<dbReference type="PROSITE" id="PS50039">
    <property type="entry name" value="FORK_HEAD_3"/>
    <property type="match status" value="1"/>
</dbReference>
<comment type="subcellular location">
    <subcellularLocation>
        <location evidence="2">Nucleus</location>
    </subcellularLocation>
</comment>
<feature type="region of interest" description="Disordered" evidence="3">
    <location>
        <begin position="535"/>
        <end position="574"/>
    </location>
</feature>
<keyword evidence="2" id="KW-0539">Nucleus</keyword>
<dbReference type="Pfam" id="PF00250">
    <property type="entry name" value="Forkhead"/>
    <property type="match status" value="1"/>
</dbReference>
<evidence type="ECO:0000313" key="5">
    <source>
        <dbReference type="EMBL" id="KAA0197457.1"/>
    </source>
</evidence>
<dbReference type="InterPro" id="IPR036388">
    <property type="entry name" value="WH-like_DNA-bd_sf"/>
</dbReference>
<evidence type="ECO:0000256" key="1">
    <source>
        <dbReference type="ARBA" id="ARBA00023125"/>
    </source>
</evidence>
<evidence type="ECO:0000256" key="2">
    <source>
        <dbReference type="PROSITE-ProRule" id="PRU00089"/>
    </source>
</evidence>
<keyword evidence="6" id="KW-1185">Reference proteome</keyword>
<evidence type="ECO:0000256" key="3">
    <source>
        <dbReference type="SAM" id="MobiDB-lite"/>
    </source>
</evidence>
<dbReference type="PRINTS" id="PR00053">
    <property type="entry name" value="FORKHEAD"/>
</dbReference>
<dbReference type="InterPro" id="IPR001766">
    <property type="entry name" value="Fork_head_dom"/>
</dbReference>
<name>A0A8E0VME7_9TREM</name>
<dbReference type="EMBL" id="LUCM01002367">
    <property type="protein sequence ID" value="KAA0197457.1"/>
    <property type="molecule type" value="Genomic_DNA"/>
</dbReference>
<dbReference type="OrthoDB" id="10029558at2759"/>
<dbReference type="GO" id="GO:0005634">
    <property type="term" value="C:nucleus"/>
    <property type="evidence" value="ECO:0007669"/>
    <property type="project" value="UniProtKB-SubCell"/>
</dbReference>
<sequence length="837" mass="92095">MPSDSVAESMSEQSSGYLAKRLQQNWMNRYPDKPVQQTPVVDPDDSLTNLNWLQNISLRNFGPEEPLSPPPSRLGGSPFAASYHVSQQAQLQSCSGFSQSSFGTSFSMNSSKLPQKVSTFGCGYRPRDDGMISSKAAIRSRILTSSSHTRSNTLHFNTHRYSGSSITRSSNLFGSAHSRARSLLSSAHVLRSSGTQMGYTTESHQAPGLHTDYQIGVIRPSCLYPTTEPISSYGMQINGTTTSVIYPCPDQNLHSPELLIFRTDSAVSRDRSTGSPPVLRAYGPTIYTSSCSGSPPSSSSASSPSSVIPTSNSFPTCSTILSSPETGFGFALPLTELVDVSESGLFITLDSLDQQEREAYRTNSNLCPPCSFHSLIYMSIQSMKRHKFTLNDIISWIRDNFAYFRFLQSPWEDVLRESLTTSRCFQRVPRRKEEPGGKGDLWRLNPELQSQLENNKISPKFLTSWQAGVDCLQLNNHQVRQCNAEFSTAANMSYDYTVPISPTTRADSPKIFRRYGSLEQLDVKPGKLNPYIGKRKRVSSYQRRTMHSDGSSLNDTASSCASSSSPPLSDLCTPPPHLIPETDDCPMTDLDQSCDVVNSGMGNNSVPLSQVTTPGLSGFHQRRQSDASQVLPYDGESESDPYSTEMADQPMNLVMDNDFYDMDAFLRTVMLDSSSTRLPDDENQDKRCAAEFSHSYSLPNQIIPLDKTSLPSAVSDALDLTIRGIGLRPMTDWWSCNLSESITEWLSDSLELPDHSDNLLASAPEPVPITPSECVANQLADLVPETESNQPGSDQAPLITVVHSTSVPSSPLSVGIEQHWIDEQLNLEELDSILGLT</sequence>
<dbReference type="GO" id="GO:0000981">
    <property type="term" value="F:DNA-binding transcription factor activity, RNA polymerase II-specific"/>
    <property type="evidence" value="ECO:0007669"/>
    <property type="project" value="TreeGrafter"/>
</dbReference>
<dbReference type="SMART" id="SM00339">
    <property type="entry name" value="FH"/>
    <property type="match status" value="1"/>
</dbReference>
<evidence type="ECO:0000313" key="6">
    <source>
        <dbReference type="Proteomes" id="UP000728185"/>
    </source>
</evidence>
<keyword evidence="1 2" id="KW-0238">DNA-binding</keyword>
<dbReference type="Proteomes" id="UP000728185">
    <property type="component" value="Unassembled WGS sequence"/>
</dbReference>
<feature type="DNA-binding region" description="Fork-head" evidence="2">
    <location>
        <begin position="367"/>
        <end position="447"/>
    </location>
</feature>
<gene>
    <name evidence="5" type="ORF">FBUS_00782</name>
</gene>
<feature type="domain" description="Fork-head" evidence="4">
    <location>
        <begin position="367"/>
        <end position="447"/>
    </location>
</feature>
<dbReference type="GO" id="GO:0000978">
    <property type="term" value="F:RNA polymerase II cis-regulatory region sequence-specific DNA binding"/>
    <property type="evidence" value="ECO:0007669"/>
    <property type="project" value="TreeGrafter"/>
</dbReference>
<dbReference type="PANTHER" id="PTHR46805:SF1">
    <property type="entry name" value="FORKHEAD BOX PROTEIN J1"/>
    <property type="match status" value="1"/>
</dbReference>
<feature type="compositionally biased region" description="Low complexity" evidence="3">
    <location>
        <begin position="551"/>
        <end position="572"/>
    </location>
</feature>
<dbReference type="Gene3D" id="1.10.10.10">
    <property type="entry name" value="Winged helix-like DNA-binding domain superfamily/Winged helix DNA-binding domain"/>
    <property type="match status" value="1"/>
</dbReference>
<proteinExistence type="predicted"/>
<reference evidence="5" key="1">
    <citation type="submission" date="2019-05" db="EMBL/GenBank/DDBJ databases">
        <title>Annotation for the trematode Fasciolopsis buski.</title>
        <authorList>
            <person name="Choi Y.-J."/>
        </authorList>
    </citation>
    <scope>NUCLEOTIDE SEQUENCE</scope>
    <source>
        <strain evidence="5">HT</strain>
        <tissue evidence="5">Whole worm</tissue>
    </source>
</reference>
<evidence type="ECO:0000259" key="4">
    <source>
        <dbReference type="PROSITE" id="PS50039"/>
    </source>
</evidence>
<dbReference type="AlphaFoldDB" id="A0A8E0VME7"/>